<dbReference type="SUPFAM" id="SSF48208">
    <property type="entry name" value="Six-hairpin glycosidases"/>
    <property type="match status" value="1"/>
</dbReference>
<dbReference type="RefSeq" id="WP_086046474.1">
    <property type="nucleotide sequence ID" value="NZ_CP017889.1"/>
</dbReference>
<dbReference type="AlphaFoldDB" id="A0A1W6UGK8"/>
<proteinExistence type="predicted"/>
<name>A0A1W6UGK8_VIBAL</name>
<dbReference type="InterPro" id="IPR008928">
    <property type="entry name" value="6-hairpin_glycosidase_sf"/>
</dbReference>
<organism evidence="1">
    <name type="scientific">Vibrio alginolyticus</name>
    <dbReference type="NCBI Taxonomy" id="663"/>
    <lineage>
        <taxon>Bacteria</taxon>
        <taxon>Pseudomonadati</taxon>
        <taxon>Pseudomonadota</taxon>
        <taxon>Gammaproteobacteria</taxon>
        <taxon>Vibrionales</taxon>
        <taxon>Vibrionaceae</taxon>
        <taxon>Vibrio</taxon>
    </lineage>
</organism>
<protein>
    <recommendedName>
        <fullName evidence="2">Agl cluster protein AglQ</fullName>
    </recommendedName>
</protein>
<dbReference type="EMBL" id="CP017902">
    <property type="protein sequence ID" value="ARP17112.1"/>
    <property type="molecule type" value="Genomic_DNA"/>
</dbReference>
<reference evidence="1" key="1">
    <citation type="submission" date="2016-10" db="EMBL/GenBank/DDBJ databases">
        <title>The High Quality Genome of Vibrio alginolyticus K01M1.</title>
        <authorList>
            <person name="Wendling C."/>
            <person name="Chibani C.M."/>
            <person name="Hertel R."/>
            <person name="Sproer C."/>
            <person name="Bunk B."/>
            <person name="Overmann J."/>
            <person name="Roth O."/>
            <person name="Liesegang H."/>
        </authorList>
    </citation>
    <scope>NUCLEOTIDE SEQUENCE</scope>
    <source>
        <strain evidence="1">K05K4</strain>
    </source>
</reference>
<dbReference type="GO" id="GO:0005975">
    <property type="term" value="P:carbohydrate metabolic process"/>
    <property type="evidence" value="ECO:0007669"/>
    <property type="project" value="InterPro"/>
</dbReference>
<evidence type="ECO:0008006" key="2">
    <source>
        <dbReference type="Google" id="ProtNLM"/>
    </source>
</evidence>
<sequence length="358" mass="41925">MNFIKKIEDILIDASQKVLDFDEKVGIEPGHNGPYYDRETPVRNTAHWLVIFSCLYKRTGCLSYKKAAYKAIKFLASQPARPMSAAFYCRKNKEKDFCNGVMGQAWAIESLLYAYSVFKNDEIYSLAEDVFLQHDFDWERSIWYRLSVDGSRLSFDNTFNHQLWFAAIGSLFTKSENITKMCDVFFENIGSKPELYSNGVLYHNTSIYRLCNEKKGIRCLIDYLIHKMFIKKNKKKLYSKSVGYHGFNLYAYELLKFRYGNHDFYSSKVYKKLVSVILEEEFNKDLIKSDYGYPYNPPGFEFAFSLMSNGYDIDLVNNVLNVHFNITKDDEYYNSAVSKDKLTSEARLYELVRILDLE</sequence>
<accession>A0A1W6UGK8</accession>
<evidence type="ECO:0000313" key="1">
    <source>
        <dbReference type="EMBL" id="ARP17112.1"/>
    </source>
</evidence>
<gene>
    <name evidence="1" type="ORF">K05K4_02160</name>
</gene>